<dbReference type="Gene3D" id="1.10.10.10">
    <property type="entry name" value="Winged helix-like DNA-binding domain superfamily/Winged helix DNA-binding domain"/>
    <property type="match status" value="1"/>
</dbReference>
<feature type="domain" description="OmpR/PhoB-type" evidence="10">
    <location>
        <begin position="132"/>
        <end position="230"/>
    </location>
</feature>
<evidence type="ECO:0000256" key="1">
    <source>
        <dbReference type="ARBA" id="ARBA00004496"/>
    </source>
</evidence>
<feature type="modified residue" description="4-aspartylphosphate" evidence="7">
    <location>
        <position position="60"/>
    </location>
</feature>
<comment type="caution">
    <text evidence="11">The sequence shown here is derived from an EMBL/GenBank/DDBJ whole genome shotgun (WGS) entry which is preliminary data.</text>
</comment>
<dbReference type="GO" id="GO:0000156">
    <property type="term" value="F:phosphorelay response regulator activity"/>
    <property type="evidence" value="ECO:0007669"/>
    <property type="project" value="TreeGrafter"/>
</dbReference>
<evidence type="ECO:0000313" key="12">
    <source>
        <dbReference type="Proteomes" id="UP000548476"/>
    </source>
</evidence>
<organism evidence="11 12">
    <name type="scientific">Phytomonospora endophytica</name>
    <dbReference type="NCBI Taxonomy" id="714109"/>
    <lineage>
        <taxon>Bacteria</taxon>
        <taxon>Bacillati</taxon>
        <taxon>Actinomycetota</taxon>
        <taxon>Actinomycetes</taxon>
        <taxon>Micromonosporales</taxon>
        <taxon>Micromonosporaceae</taxon>
        <taxon>Phytomonospora</taxon>
    </lineage>
</organism>
<dbReference type="FunFam" id="1.10.10.10:FF:000005">
    <property type="entry name" value="Two-component system response regulator"/>
    <property type="match status" value="1"/>
</dbReference>
<dbReference type="Gene3D" id="3.40.50.2300">
    <property type="match status" value="1"/>
</dbReference>
<keyword evidence="2 7" id="KW-0597">Phosphoprotein</keyword>
<evidence type="ECO:0000313" key="11">
    <source>
        <dbReference type="EMBL" id="MBB6032604.1"/>
    </source>
</evidence>
<evidence type="ECO:0000259" key="9">
    <source>
        <dbReference type="PROSITE" id="PS50110"/>
    </source>
</evidence>
<dbReference type="CDD" id="cd00383">
    <property type="entry name" value="trans_reg_C"/>
    <property type="match status" value="1"/>
</dbReference>
<keyword evidence="5 8" id="KW-0238">DNA-binding</keyword>
<dbReference type="SMART" id="SM00862">
    <property type="entry name" value="Trans_reg_C"/>
    <property type="match status" value="1"/>
</dbReference>
<sequence>MTSAGTQRPTRVLVADDDPAVREVLVTALELAGHKVRAEPDGSRALAALGEWPPDVVVLDLLMPHADGLEVCRRLRTRGDRVPILMLTARDAVGDRVAGLDAGADDYLAKPFELDELLARVRALLRRAYPAAETRSHAGVTLDPSERRVWRDGEEIELTRTEFALLEILVANAGRVVTREVLTEQVWGFDFGPTSNSLDVYIGYVRRKLENGGRERVVRTVRGLGYRLGPG</sequence>
<dbReference type="GO" id="GO:0005829">
    <property type="term" value="C:cytosol"/>
    <property type="evidence" value="ECO:0007669"/>
    <property type="project" value="TreeGrafter"/>
</dbReference>
<dbReference type="SUPFAM" id="SSF52172">
    <property type="entry name" value="CheY-like"/>
    <property type="match status" value="1"/>
</dbReference>
<dbReference type="EMBL" id="JACHGT010000001">
    <property type="protein sequence ID" value="MBB6032604.1"/>
    <property type="molecule type" value="Genomic_DNA"/>
</dbReference>
<dbReference type="GO" id="GO:0032993">
    <property type="term" value="C:protein-DNA complex"/>
    <property type="evidence" value="ECO:0007669"/>
    <property type="project" value="TreeGrafter"/>
</dbReference>
<protein>
    <submittedName>
        <fullName evidence="11">Two-component system response regulator MprA</fullName>
    </submittedName>
</protein>
<evidence type="ECO:0000256" key="7">
    <source>
        <dbReference type="PROSITE-ProRule" id="PRU00169"/>
    </source>
</evidence>
<dbReference type="InterPro" id="IPR016032">
    <property type="entry name" value="Sig_transdc_resp-reg_C-effctor"/>
</dbReference>
<reference evidence="11 12" key="1">
    <citation type="submission" date="2020-08" db="EMBL/GenBank/DDBJ databases">
        <title>Genomic Encyclopedia of Type Strains, Phase IV (KMG-IV): sequencing the most valuable type-strain genomes for metagenomic binning, comparative biology and taxonomic classification.</title>
        <authorList>
            <person name="Goeker M."/>
        </authorList>
    </citation>
    <scope>NUCLEOTIDE SEQUENCE [LARGE SCALE GENOMIC DNA]</scope>
    <source>
        <strain evidence="11 12">YIM 65646</strain>
    </source>
</reference>
<dbReference type="PROSITE" id="PS50110">
    <property type="entry name" value="RESPONSE_REGULATORY"/>
    <property type="match status" value="1"/>
</dbReference>
<dbReference type="PANTHER" id="PTHR48111:SF22">
    <property type="entry name" value="REGULATOR OF RPOS"/>
    <property type="match status" value="1"/>
</dbReference>
<feature type="DNA-binding region" description="OmpR/PhoB-type" evidence="8">
    <location>
        <begin position="132"/>
        <end position="230"/>
    </location>
</feature>
<evidence type="ECO:0000259" key="10">
    <source>
        <dbReference type="PROSITE" id="PS51755"/>
    </source>
</evidence>
<dbReference type="InterPro" id="IPR011006">
    <property type="entry name" value="CheY-like_superfamily"/>
</dbReference>
<dbReference type="Gene3D" id="6.10.250.690">
    <property type="match status" value="1"/>
</dbReference>
<dbReference type="Proteomes" id="UP000548476">
    <property type="component" value="Unassembled WGS sequence"/>
</dbReference>
<dbReference type="SMART" id="SM00448">
    <property type="entry name" value="REC"/>
    <property type="match status" value="1"/>
</dbReference>
<evidence type="ECO:0000256" key="3">
    <source>
        <dbReference type="ARBA" id="ARBA00023012"/>
    </source>
</evidence>
<accession>A0A841FA33</accession>
<keyword evidence="4" id="KW-0805">Transcription regulation</keyword>
<keyword evidence="6" id="KW-0804">Transcription</keyword>
<dbReference type="PANTHER" id="PTHR48111">
    <property type="entry name" value="REGULATOR OF RPOS"/>
    <property type="match status" value="1"/>
</dbReference>
<evidence type="ECO:0000256" key="8">
    <source>
        <dbReference type="PROSITE-ProRule" id="PRU01091"/>
    </source>
</evidence>
<comment type="subcellular location">
    <subcellularLocation>
        <location evidence="1">Cytoplasm</location>
    </subcellularLocation>
</comment>
<dbReference type="SUPFAM" id="SSF46894">
    <property type="entry name" value="C-terminal effector domain of the bipartite response regulators"/>
    <property type="match status" value="1"/>
</dbReference>
<keyword evidence="3" id="KW-0902">Two-component regulatory system</keyword>
<feature type="domain" description="Response regulatory" evidence="9">
    <location>
        <begin position="11"/>
        <end position="125"/>
    </location>
</feature>
<evidence type="ECO:0000256" key="4">
    <source>
        <dbReference type="ARBA" id="ARBA00023015"/>
    </source>
</evidence>
<dbReference type="AlphaFoldDB" id="A0A841FA33"/>
<name>A0A841FA33_9ACTN</name>
<evidence type="ECO:0000256" key="2">
    <source>
        <dbReference type="ARBA" id="ARBA00022553"/>
    </source>
</evidence>
<evidence type="ECO:0000256" key="5">
    <source>
        <dbReference type="ARBA" id="ARBA00023125"/>
    </source>
</evidence>
<dbReference type="InterPro" id="IPR001789">
    <property type="entry name" value="Sig_transdc_resp-reg_receiver"/>
</dbReference>
<dbReference type="InterPro" id="IPR001867">
    <property type="entry name" value="OmpR/PhoB-type_DNA-bd"/>
</dbReference>
<evidence type="ECO:0000256" key="6">
    <source>
        <dbReference type="ARBA" id="ARBA00023163"/>
    </source>
</evidence>
<dbReference type="FunFam" id="3.40.50.2300:FF:000001">
    <property type="entry name" value="DNA-binding response regulator PhoB"/>
    <property type="match status" value="1"/>
</dbReference>
<dbReference type="Pfam" id="PF00072">
    <property type="entry name" value="Response_reg"/>
    <property type="match status" value="1"/>
</dbReference>
<dbReference type="GO" id="GO:0006355">
    <property type="term" value="P:regulation of DNA-templated transcription"/>
    <property type="evidence" value="ECO:0007669"/>
    <property type="project" value="InterPro"/>
</dbReference>
<keyword evidence="12" id="KW-1185">Reference proteome</keyword>
<dbReference type="PROSITE" id="PS51755">
    <property type="entry name" value="OMPR_PHOB"/>
    <property type="match status" value="1"/>
</dbReference>
<gene>
    <name evidence="11" type="ORF">HNR73_000446</name>
</gene>
<dbReference type="RefSeq" id="WP_203686101.1">
    <property type="nucleotide sequence ID" value="NZ_BONT01000038.1"/>
</dbReference>
<dbReference type="InterPro" id="IPR036388">
    <property type="entry name" value="WH-like_DNA-bd_sf"/>
</dbReference>
<dbReference type="InterPro" id="IPR039420">
    <property type="entry name" value="WalR-like"/>
</dbReference>
<dbReference type="GO" id="GO:0000976">
    <property type="term" value="F:transcription cis-regulatory region binding"/>
    <property type="evidence" value="ECO:0007669"/>
    <property type="project" value="TreeGrafter"/>
</dbReference>
<dbReference type="Pfam" id="PF00486">
    <property type="entry name" value="Trans_reg_C"/>
    <property type="match status" value="1"/>
</dbReference>
<dbReference type="CDD" id="cd17627">
    <property type="entry name" value="REC_OmpR_PrrA-like"/>
    <property type="match status" value="1"/>
</dbReference>
<proteinExistence type="predicted"/>